<feature type="domain" description="Transposase IS110-like N-terminal" evidence="1">
    <location>
        <begin position="58"/>
        <end position="215"/>
    </location>
</feature>
<reference evidence="2 3" key="1">
    <citation type="submission" date="2019-10" db="EMBL/GenBank/DDBJ databases">
        <title>Genome diversity of Sutterella seckii.</title>
        <authorList>
            <person name="Chaplin A.V."/>
            <person name="Sokolova S.R."/>
            <person name="Mosin K.A."/>
            <person name="Ivanova E.L."/>
            <person name="Kochetkova T.O."/>
            <person name="Goltsov A.Y."/>
            <person name="Trofimov D.Y."/>
            <person name="Efimov B.A."/>
        </authorList>
    </citation>
    <scope>NUCLEOTIDE SEQUENCE [LARGE SCALE GENOMIC DNA]</scope>
    <source>
        <strain evidence="2 3">ASD393</strain>
    </source>
</reference>
<dbReference type="RefSeq" id="WP_152159268.1">
    <property type="nucleotide sequence ID" value="NZ_WEHX01000198.1"/>
</dbReference>
<dbReference type="InterPro" id="IPR002525">
    <property type="entry name" value="Transp_IS110-like_N"/>
</dbReference>
<comment type="caution">
    <text evidence="2">The sequence shown here is derived from an EMBL/GenBank/DDBJ whole genome shotgun (WGS) entry which is preliminary data.</text>
</comment>
<organism evidence="2 3">
    <name type="scientific">Sutterella seckii</name>
    <dbReference type="NCBI Taxonomy" id="1944635"/>
    <lineage>
        <taxon>Bacteria</taxon>
        <taxon>Pseudomonadati</taxon>
        <taxon>Pseudomonadota</taxon>
        <taxon>Betaproteobacteria</taxon>
        <taxon>Burkholderiales</taxon>
        <taxon>Sutterellaceae</taxon>
        <taxon>Sutterella</taxon>
    </lineage>
</organism>
<evidence type="ECO:0000313" key="3">
    <source>
        <dbReference type="Proteomes" id="UP000430564"/>
    </source>
</evidence>
<dbReference type="OrthoDB" id="1523051at2"/>
<dbReference type="AlphaFoldDB" id="A0A6I1EC25"/>
<dbReference type="GO" id="GO:0003677">
    <property type="term" value="F:DNA binding"/>
    <property type="evidence" value="ECO:0007669"/>
    <property type="project" value="InterPro"/>
</dbReference>
<dbReference type="EMBL" id="WEHX01000198">
    <property type="protein sequence ID" value="KAB7650699.1"/>
    <property type="molecule type" value="Genomic_DNA"/>
</dbReference>
<dbReference type="GO" id="GO:0004803">
    <property type="term" value="F:transposase activity"/>
    <property type="evidence" value="ECO:0007669"/>
    <property type="project" value="InterPro"/>
</dbReference>
<sequence>MNNTISDIDTDLTAVSEVEGNAVQAEAQPAQNESDETYAQAVQEKLALARSRANCRYIGIDLHSNNIWLSVIVNEQRPSGPVGKVIFSRSIGTQRVDGTLPEDLIKPVLERFCKDQPHIACVEATYNWYWLADLFEKNGWNLVLADPSTVSEAKTKAADDRKDAEYLADRLRYNALRYTVIMPKQLREIRDLVRTRGTAVEQRAREKIIVINKLTNLIGRKITGKELKELIKEHAEFGTQAPMLLNWGLTEEVRCILLTKVFNS</sequence>
<dbReference type="GO" id="GO:0006313">
    <property type="term" value="P:DNA transposition"/>
    <property type="evidence" value="ECO:0007669"/>
    <property type="project" value="InterPro"/>
</dbReference>
<gene>
    <name evidence="2" type="ORF">GBM95_11795</name>
</gene>
<evidence type="ECO:0000259" key="1">
    <source>
        <dbReference type="Pfam" id="PF01548"/>
    </source>
</evidence>
<dbReference type="Pfam" id="PF01548">
    <property type="entry name" value="DEDD_Tnp_IS110"/>
    <property type="match status" value="1"/>
</dbReference>
<dbReference type="Proteomes" id="UP000430564">
    <property type="component" value="Unassembled WGS sequence"/>
</dbReference>
<evidence type="ECO:0000313" key="2">
    <source>
        <dbReference type="EMBL" id="KAB7650699.1"/>
    </source>
</evidence>
<protein>
    <submittedName>
        <fullName evidence="2">IS110 family transposase</fullName>
    </submittedName>
</protein>
<name>A0A6I1EC25_9BURK</name>
<proteinExistence type="predicted"/>
<accession>A0A6I1EC25</accession>